<organism evidence="1 2">
    <name type="scientific">Helicobacter cinaedi</name>
    <dbReference type="NCBI Taxonomy" id="213"/>
    <lineage>
        <taxon>Bacteria</taxon>
        <taxon>Pseudomonadati</taxon>
        <taxon>Campylobacterota</taxon>
        <taxon>Epsilonproteobacteria</taxon>
        <taxon>Campylobacterales</taxon>
        <taxon>Helicobacteraceae</taxon>
        <taxon>Helicobacter</taxon>
    </lineage>
</organism>
<dbReference type="AlphaFoldDB" id="A0A377JWR4"/>
<name>A0A377JWR4_9HELI</name>
<evidence type="ECO:0000313" key="1">
    <source>
        <dbReference type="EMBL" id="STP14272.1"/>
    </source>
</evidence>
<dbReference type="Proteomes" id="UP000255103">
    <property type="component" value="Unassembled WGS sequence"/>
</dbReference>
<reference evidence="1 2" key="1">
    <citation type="submission" date="2018-06" db="EMBL/GenBank/DDBJ databases">
        <authorList>
            <consortium name="Pathogen Informatics"/>
            <person name="Doyle S."/>
        </authorList>
    </citation>
    <scope>NUCLEOTIDE SEQUENCE [LARGE SCALE GENOMIC DNA]</scope>
    <source>
        <strain evidence="1 2">NCTC12219</strain>
    </source>
</reference>
<accession>A0A377JWR4</accession>
<gene>
    <name evidence="1" type="ORF">NCTC12219_01819</name>
</gene>
<dbReference type="RefSeq" id="WP_258864828.1">
    <property type="nucleotide sequence ID" value="NZ_UGHX01000002.1"/>
</dbReference>
<protein>
    <submittedName>
        <fullName evidence="1">Uncharacterized protein</fullName>
    </submittedName>
</protein>
<evidence type="ECO:0000313" key="2">
    <source>
        <dbReference type="Proteomes" id="UP000255103"/>
    </source>
</evidence>
<sequence>MQPQDIRLGLSHYQNIANAMDKSVEAQNMITQALTNLLIML</sequence>
<proteinExistence type="predicted"/>
<dbReference type="EMBL" id="UGHX01000002">
    <property type="protein sequence ID" value="STP14272.1"/>
    <property type="molecule type" value="Genomic_DNA"/>
</dbReference>